<reference evidence="3" key="1">
    <citation type="submission" date="2023-04" db="EMBL/GenBank/DDBJ databases">
        <title>Sphingomonas sp. MAHUQ-71 isolated from rice field.</title>
        <authorList>
            <person name="Huq M.A."/>
        </authorList>
    </citation>
    <scope>NUCLEOTIDE SEQUENCE</scope>
    <source>
        <strain evidence="3">MAHUQ-71</strain>
    </source>
</reference>
<name>A0ABT6MZZ2_9SPHN</name>
<dbReference type="PANTHER" id="PTHR47505:SF1">
    <property type="entry name" value="DNA UTILIZATION PROTEIN YHGH"/>
    <property type="match status" value="1"/>
</dbReference>
<dbReference type="InterPro" id="IPR029057">
    <property type="entry name" value="PRTase-like"/>
</dbReference>
<comment type="similarity">
    <text evidence="1">Belongs to the ComF/GntX family.</text>
</comment>
<evidence type="ECO:0000259" key="2">
    <source>
        <dbReference type="Pfam" id="PF18912"/>
    </source>
</evidence>
<proteinExistence type="inferred from homology"/>
<dbReference type="CDD" id="cd06223">
    <property type="entry name" value="PRTases_typeI"/>
    <property type="match status" value="1"/>
</dbReference>
<dbReference type="InterPro" id="IPR051910">
    <property type="entry name" value="ComF/GntX_DNA_util-trans"/>
</dbReference>
<sequence>MAALAATWMRSLWTTGLDFVLPPRCPGCGLIVDGDHRFCVDCWQALDFLGPPACARCAVPLPHDLGTDALCGACHADPPAFDRAAAAVAYGDVARTVALRLKYGGRPGVARTMAHHMARLIGDLPADAVIVPVPLHRWRLWSRGYNQALLIARGLAERSGRECLPDTLIRTRATPALRGLGRKQRARTVSGAFAVTDRARLKGRAVLLIDDVYTSGATANACAKVLKREGASEVRLLCWARVLRDEAGDTLTIA</sequence>
<dbReference type="InterPro" id="IPR000836">
    <property type="entry name" value="PRTase_dom"/>
</dbReference>
<dbReference type="SUPFAM" id="SSF53271">
    <property type="entry name" value="PRTase-like"/>
    <property type="match status" value="1"/>
</dbReference>
<feature type="domain" description="Double zinc ribbon" evidence="2">
    <location>
        <begin position="17"/>
        <end position="74"/>
    </location>
</feature>
<gene>
    <name evidence="3" type="ORF">QGN17_06690</name>
</gene>
<comment type="caution">
    <text evidence="3">The sequence shown here is derived from an EMBL/GenBank/DDBJ whole genome shotgun (WGS) entry which is preliminary data.</text>
</comment>
<dbReference type="EMBL" id="JARYGZ010000001">
    <property type="protein sequence ID" value="MDH7638413.1"/>
    <property type="molecule type" value="Genomic_DNA"/>
</dbReference>
<dbReference type="InterPro" id="IPR044005">
    <property type="entry name" value="DZR_2"/>
</dbReference>
<keyword evidence="4" id="KW-1185">Reference proteome</keyword>
<dbReference type="Pfam" id="PF18912">
    <property type="entry name" value="DZR_2"/>
    <property type="match status" value="1"/>
</dbReference>
<dbReference type="Gene3D" id="3.40.50.2020">
    <property type="match status" value="1"/>
</dbReference>
<protein>
    <submittedName>
        <fullName evidence="3">ComF family protein</fullName>
    </submittedName>
</protein>
<accession>A0ABT6MZZ2</accession>
<evidence type="ECO:0000313" key="3">
    <source>
        <dbReference type="EMBL" id="MDH7638413.1"/>
    </source>
</evidence>
<organism evidence="3 4">
    <name type="scientific">Sphingomonas oryzagri</name>
    <dbReference type="NCBI Taxonomy" id="3042314"/>
    <lineage>
        <taxon>Bacteria</taxon>
        <taxon>Pseudomonadati</taxon>
        <taxon>Pseudomonadota</taxon>
        <taxon>Alphaproteobacteria</taxon>
        <taxon>Sphingomonadales</taxon>
        <taxon>Sphingomonadaceae</taxon>
        <taxon>Sphingomonas</taxon>
    </lineage>
</organism>
<evidence type="ECO:0000313" key="4">
    <source>
        <dbReference type="Proteomes" id="UP001160625"/>
    </source>
</evidence>
<evidence type="ECO:0000256" key="1">
    <source>
        <dbReference type="ARBA" id="ARBA00008007"/>
    </source>
</evidence>
<dbReference type="PANTHER" id="PTHR47505">
    <property type="entry name" value="DNA UTILIZATION PROTEIN YHGH"/>
    <property type="match status" value="1"/>
</dbReference>
<dbReference type="RefSeq" id="WP_281043720.1">
    <property type="nucleotide sequence ID" value="NZ_JARYGZ010000001.1"/>
</dbReference>
<dbReference type="Proteomes" id="UP001160625">
    <property type="component" value="Unassembled WGS sequence"/>
</dbReference>